<gene>
    <name evidence="9" type="ORF">Tco_1017824</name>
</gene>
<evidence type="ECO:0000256" key="3">
    <source>
        <dbReference type="ARBA" id="ARBA00023125"/>
    </source>
</evidence>
<feature type="transmembrane region" description="Helical" evidence="7">
    <location>
        <begin position="336"/>
        <end position="358"/>
    </location>
</feature>
<feature type="compositionally biased region" description="Basic and acidic residues" evidence="6">
    <location>
        <begin position="590"/>
        <end position="601"/>
    </location>
</feature>
<protein>
    <submittedName>
        <fullName evidence="9">Retrovirus-related pol polyprotein LINE-1</fullName>
    </submittedName>
</protein>
<dbReference type="SUPFAM" id="SSF54171">
    <property type="entry name" value="DNA-binding domain"/>
    <property type="match status" value="1"/>
</dbReference>
<feature type="compositionally biased region" description="Polar residues" evidence="6">
    <location>
        <begin position="1289"/>
        <end position="1308"/>
    </location>
</feature>
<feature type="transmembrane region" description="Helical" evidence="7">
    <location>
        <begin position="398"/>
        <end position="418"/>
    </location>
</feature>
<evidence type="ECO:0000256" key="2">
    <source>
        <dbReference type="ARBA" id="ARBA00023015"/>
    </source>
</evidence>
<dbReference type="Pfam" id="PF00078">
    <property type="entry name" value="RVT_1"/>
    <property type="match status" value="1"/>
</dbReference>
<keyword evidence="3" id="KW-0238">DNA-binding</keyword>
<feature type="compositionally biased region" description="Pro residues" evidence="6">
    <location>
        <begin position="663"/>
        <end position="673"/>
    </location>
</feature>
<dbReference type="PANTHER" id="PTHR34067">
    <property type="entry name" value="OS04G0193200 PROTEIN"/>
    <property type="match status" value="1"/>
</dbReference>
<evidence type="ECO:0000313" key="10">
    <source>
        <dbReference type="Proteomes" id="UP001151760"/>
    </source>
</evidence>
<dbReference type="InterPro" id="IPR038945">
    <property type="entry name" value="MBD13-like"/>
</dbReference>
<dbReference type="PANTHER" id="PTHR34067:SF20">
    <property type="entry name" value="OS08G0206700 PROTEIN"/>
    <property type="match status" value="1"/>
</dbReference>
<reference evidence="9" key="1">
    <citation type="journal article" date="2022" name="Int. J. Mol. Sci.">
        <title>Draft Genome of Tanacetum Coccineum: Genomic Comparison of Closely Related Tanacetum-Family Plants.</title>
        <authorList>
            <person name="Yamashiro T."/>
            <person name="Shiraishi A."/>
            <person name="Nakayama K."/>
            <person name="Satake H."/>
        </authorList>
    </citation>
    <scope>NUCLEOTIDE SEQUENCE</scope>
</reference>
<feature type="compositionally biased region" description="Polar residues" evidence="6">
    <location>
        <begin position="1271"/>
        <end position="1282"/>
    </location>
</feature>
<evidence type="ECO:0000259" key="8">
    <source>
        <dbReference type="PROSITE" id="PS50982"/>
    </source>
</evidence>
<evidence type="ECO:0000313" key="9">
    <source>
        <dbReference type="EMBL" id="GJT66344.1"/>
    </source>
</evidence>
<proteinExistence type="predicted"/>
<reference evidence="9" key="2">
    <citation type="submission" date="2022-01" db="EMBL/GenBank/DDBJ databases">
        <authorList>
            <person name="Yamashiro T."/>
            <person name="Shiraishi A."/>
            <person name="Satake H."/>
            <person name="Nakayama K."/>
        </authorList>
    </citation>
    <scope>NUCLEOTIDE SEQUENCE</scope>
</reference>
<comment type="caution">
    <text evidence="9">The sequence shown here is derived from an EMBL/GenBank/DDBJ whole genome shotgun (WGS) entry which is preliminary data.</text>
</comment>
<name>A0ABQ5FT15_9ASTR</name>
<evidence type="ECO:0000256" key="1">
    <source>
        <dbReference type="ARBA" id="ARBA00004123"/>
    </source>
</evidence>
<evidence type="ECO:0000256" key="6">
    <source>
        <dbReference type="SAM" id="MobiDB-lite"/>
    </source>
</evidence>
<dbReference type="InterPro" id="IPR016177">
    <property type="entry name" value="DNA-bd_dom_sf"/>
</dbReference>
<feature type="compositionally biased region" description="Polar residues" evidence="6">
    <location>
        <begin position="862"/>
        <end position="871"/>
    </location>
</feature>
<evidence type="ECO:0000256" key="5">
    <source>
        <dbReference type="ARBA" id="ARBA00023242"/>
    </source>
</evidence>
<evidence type="ECO:0000256" key="7">
    <source>
        <dbReference type="SAM" id="Phobius"/>
    </source>
</evidence>
<dbReference type="Gene3D" id="3.30.890.10">
    <property type="entry name" value="Methyl-cpg-binding Protein 2, Chain A"/>
    <property type="match status" value="1"/>
</dbReference>
<dbReference type="InterPro" id="IPR000477">
    <property type="entry name" value="RT_dom"/>
</dbReference>
<feature type="compositionally biased region" description="Basic and acidic residues" evidence="6">
    <location>
        <begin position="560"/>
        <end position="578"/>
    </location>
</feature>
<keyword evidence="10" id="KW-1185">Reference proteome</keyword>
<feature type="compositionally biased region" description="Polar residues" evidence="6">
    <location>
        <begin position="1033"/>
        <end position="1050"/>
    </location>
</feature>
<dbReference type="CDD" id="cd01650">
    <property type="entry name" value="RT_nLTR_like"/>
    <property type="match status" value="1"/>
</dbReference>
<keyword evidence="4" id="KW-0804">Transcription</keyword>
<keyword evidence="7" id="KW-0472">Membrane</keyword>
<dbReference type="PROSITE" id="PS50982">
    <property type="entry name" value="MBD"/>
    <property type="match status" value="1"/>
</dbReference>
<dbReference type="InterPro" id="IPR001739">
    <property type="entry name" value="Methyl_CpG_DNA-bd"/>
</dbReference>
<keyword evidence="7" id="KW-0812">Transmembrane</keyword>
<organism evidence="9 10">
    <name type="scientific">Tanacetum coccineum</name>
    <dbReference type="NCBI Taxonomy" id="301880"/>
    <lineage>
        <taxon>Eukaryota</taxon>
        <taxon>Viridiplantae</taxon>
        <taxon>Streptophyta</taxon>
        <taxon>Embryophyta</taxon>
        <taxon>Tracheophyta</taxon>
        <taxon>Spermatophyta</taxon>
        <taxon>Magnoliopsida</taxon>
        <taxon>eudicotyledons</taxon>
        <taxon>Gunneridae</taxon>
        <taxon>Pentapetalae</taxon>
        <taxon>asterids</taxon>
        <taxon>campanulids</taxon>
        <taxon>Asterales</taxon>
        <taxon>Asteraceae</taxon>
        <taxon>Asteroideae</taxon>
        <taxon>Anthemideae</taxon>
        <taxon>Anthemidinae</taxon>
        <taxon>Tanacetum</taxon>
    </lineage>
</organism>
<evidence type="ECO:0000256" key="4">
    <source>
        <dbReference type="ARBA" id="ARBA00023163"/>
    </source>
</evidence>
<dbReference type="Pfam" id="PF01429">
    <property type="entry name" value="MBD"/>
    <property type="match status" value="1"/>
</dbReference>
<feature type="region of interest" description="Disordered" evidence="6">
    <location>
        <begin position="560"/>
        <end position="1058"/>
    </location>
</feature>
<feature type="domain" description="MBD" evidence="8">
    <location>
        <begin position="473"/>
        <end position="546"/>
    </location>
</feature>
<feature type="compositionally biased region" description="Polar residues" evidence="6">
    <location>
        <begin position="908"/>
        <end position="919"/>
    </location>
</feature>
<feature type="region of interest" description="Disordered" evidence="6">
    <location>
        <begin position="1270"/>
        <end position="1308"/>
    </location>
</feature>
<feature type="compositionally biased region" description="Polar residues" evidence="6">
    <location>
        <begin position="968"/>
        <end position="979"/>
    </location>
</feature>
<comment type="subcellular location">
    <subcellularLocation>
        <location evidence="1">Nucleus</location>
    </subcellularLocation>
</comment>
<dbReference type="Proteomes" id="UP001151760">
    <property type="component" value="Unassembled WGS sequence"/>
</dbReference>
<keyword evidence="2" id="KW-0805">Transcription regulation</keyword>
<feature type="transmembrane region" description="Helical" evidence="7">
    <location>
        <begin position="364"/>
        <end position="391"/>
    </location>
</feature>
<feature type="compositionally biased region" description="Low complexity" evidence="6">
    <location>
        <begin position="923"/>
        <end position="933"/>
    </location>
</feature>
<accession>A0ABQ5FT15</accession>
<feature type="compositionally biased region" description="Polar residues" evidence="6">
    <location>
        <begin position="701"/>
        <end position="710"/>
    </location>
</feature>
<keyword evidence="7" id="KW-1133">Transmembrane helix</keyword>
<dbReference type="EMBL" id="BQNB010017707">
    <property type="protein sequence ID" value="GJT66344.1"/>
    <property type="molecule type" value="Genomic_DNA"/>
</dbReference>
<keyword evidence="5" id="KW-0539">Nucleus</keyword>
<sequence>MGRNKAVDLMRSPLKHGGALGVRGKNKGDAQSCSKYRGIKLLSHTMKLWERFIERRLRRETENQFGFMPGRSTMEVIHIIRSLMEKHRERQKDLHLAFLDLEKAYDSVSRELIRKTLSDKGTPTRYIKVIQDMYEGARTCVRTPTGNTEYFPVNFQKKTKAYESAERTEYMRCNFNRNDNDQNEEIRIGDHILEPKESFRYLGSASTGILCDKKVPLKLKGKFYRVAIRLAMLYGSECWSLTKVQANRMEVAEMRMLRWTCGKTIFDMIPNGVFRTNLQVVTIVNKMREGRLRWFGHVKRRPQFRIVEALTVDGARRRGARGDQIRELNEGWHERVAFAFFSIGLSCLLDACLCLYVLLCDLGAIILCCFVFSMLFCPLCGCLLVATFLILCASLLFALWRCVLFVYACLFGPLLRLFDVDLCACFRCSFLWYVVMLCRLPEVFLEAVPLSSGRGVTLYISPPPYLASAGLGLEVGTGENEDLPPGWKKEIKVRKGSSGTKYDKFYTDPVTGYIFHSLKDVQRYLKTGEVGRLASKPKYNGDNGCVVMANEDKKVHVGVKVEDREQTSETWRSKRPLEEGSGGYNKTRSKISETGKSESPHRASKRLAGIDIGVPPPLPEPKPRQATQHSSIKTDAPSPSPSQPEPKSRQATRQTVIKIDATPPTPSPSPSQPEPKTRQATRQAGIKIDSPPPSPPDIRSNRQATRQTGVKVQASAPPSVEPKTRQATQQAGIEIDPSIPLPEPKTRQATRQAGIKIDSPPPSPPDIRSNRQATRQAGVKVEASAPPPVEPKTSQATQQAGIEINPSIPPPEPKNRQAIRQAGIKIDSPPPSPPDIRSNRHATRQAGVKVDPSIPLPEPKTRQATRQSTIKTDAPPSSTSPSEPKTRRATRQAGIKIDSPPPSPPDSRNSCQATQQAGIQINAVVPVSSSAEPETSEATRETSEATRVTGVEIDASAAATPPLEPKTSKATLVTGTETVASPAPMPEPKTRQAKRPAGSRDNASPASPPPTKTRKATRLSGIKIDSPPASLPDTRTNRQSTARHVNITTSKENDKQAVEEKITNNHHENADMNGNKQENSIIIPPVSQASHEKDELKTIEEQENRNVLPLTTVNGHFKEMKTGNANLPPPEDQPPPAVVPPVNMEKQELPVVDPPVSNPVPQSMNFSLNDLWTDPCIEFAVKTLTGAIPFGDLNKVDNFSPSVPMEEFWTDPCIEFAVKTLTGAISENDYLNHMPASSSNQQPRHDYSLPDVSMNFCQTEVLSKHFETGHNNKQQDSMVSTLGNGGLQKSGNVVNGSNGQCSRSRFSP</sequence>